<dbReference type="AlphaFoldDB" id="A0A0F9K9X0"/>
<gene>
    <name evidence="1" type="ORF">LCGC14_1354330</name>
</gene>
<name>A0A0F9K9X0_9ZZZZ</name>
<protein>
    <submittedName>
        <fullName evidence="1">Uncharacterized protein</fullName>
    </submittedName>
</protein>
<organism evidence="1">
    <name type="scientific">marine sediment metagenome</name>
    <dbReference type="NCBI Taxonomy" id="412755"/>
    <lineage>
        <taxon>unclassified sequences</taxon>
        <taxon>metagenomes</taxon>
        <taxon>ecological metagenomes</taxon>
    </lineage>
</organism>
<reference evidence="1" key="1">
    <citation type="journal article" date="2015" name="Nature">
        <title>Complex archaea that bridge the gap between prokaryotes and eukaryotes.</title>
        <authorList>
            <person name="Spang A."/>
            <person name="Saw J.H."/>
            <person name="Jorgensen S.L."/>
            <person name="Zaremba-Niedzwiedzka K."/>
            <person name="Martijn J."/>
            <person name="Lind A.E."/>
            <person name="van Eijk R."/>
            <person name="Schleper C."/>
            <person name="Guy L."/>
            <person name="Ettema T.J."/>
        </authorList>
    </citation>
    <scope>NUCLEOTIDE SEQUENCE</scope>
</reference>
<comment type="caution">
    <text evidence="1">The sequence shown here is derived from an EMBL/GenBank/DDBJ whole genome shotgun (WGS) entry which is preliminary data.</text>
</comment>
<accession>A0A0F9K9X0</accession>
<proteinExistence type="predicted"/>
<evidence type="ECO:0000313" key="1">
    <source>
        <dbReference type="EMBL" id="KKM78994.1"/>
    </source>
</evidence>
<sequence>MAVKTKKKTKIKFVCDDCGHINKPTNESTKQWNVFNPECDKCGGVLEPEIE</sequence>
<dbReference type="EMBL" id="LAZR01008400">
    <property type="protein sequence ID" value="KKM78994.1"/>
    <property type="molecule type" value="Genomic_DNA"/>
</dbReference>